<accession>A0A2M7AQK0</accession>
<evidence type="ECO:0008006" key="5">
    <source>
        <dbReference type="Google" id="ProtNLM"/>
    </source>
</evidence>
<gene>
    <name evidence="3" type="ORF">COS80_00520</name>
</gene>
<reference evidence="4" key="1">
    <citation type="submission" date="2017-09" db="EMBL/GenBank/DDBJ databases">
        <title>Depth-based differentiation of microbial function through sediment-hosted aquifers and enrichment of novel symbionts in the deep terrestrial subsurface.</title>
        <authorList>
            <person name="Probst A.J."/>
            <person name="Ladd B."/>
            <person name="Jarett J.K."/>
            <person name="Geller-Mcgrath D.E."/>
            <person name="Sieber C.M.K."/>
            <person name="Emerson J.B."/>
            <person name="Anantharaman K."/>
            <person name="Thomas B.C."/>
            <person name="Malmstrom R."/>
            <person name="Stieglmeier M."/>
            <person name="Klingl A."/>
            <person name="Woyke T."/>
            <person name="Ryan C.M."/>
            <person name="Banfield J.F."/>
        </authorList>
    </citation>
    <scope>NUCLEOTIDE SEQUENCE [LARGE SCALE GENOMIC DNA]</scope>
</reference>
<name>A0A2M7AQK0_9BACT</name>
<dbReference type="InterPro" id="IPR004380">
    <property type="entry name" value="Asp_race"/>
</dbReference>
<evidence type="ECO:0000256" key="2">
    <source>
        <dbReference type="ARBA" id="ARBA00023235"/>
    </source>
</evidence>
<evidence type="ECO:0000313" key="4">
    <source>
        <dbReference type="Proteomes" id="UP000230972"/>
    </source>
</evidence>
<keyword evidence="2" id="KW-0413">Isomerase</keyword>
<dbReference type="InterPro" id="IPR015942">
    <property type="entry name" value="Asp/Glu/hydantoin_racemase"/>
</dbReference>
<dbReference type="EMBL" id="PEWC01000014">
    <property type="protein sequence ID" value="PIU71934.1"/>
    <property type="molecule type" value="Genomic_DNA"/>
</dbReference>
<dbReference type="PROSITE" id="PS00924">
    <property type="entry name" value="ASP_GLU_RACEMASE_2"/>
    <property type="match status" value="1"/>
</dbReference>
<sequence>MNMNKKNIIGLIGGMGPYASAYFYKLLIIKSTKEYGAKNNDDYPEIVIDSVPVPDFISDTKQLPDAKRILLSRVRALNNFGCNIIAMTCNTGHLLYQDLVDSSHAPFISLVELVCRTAKASGMKKVGLLATKTTVKTQLYHKILKREGIEVITPDKNLLKKQENIIRYVIANGETKKFEAVLSDMVSGFIKDNDLDGVILGCTELPLVFPNGKFECVIDSLDVLADYLLKNFYYSK</sequence>
<evidence type="ECO:0000313" key="3">
    <source>
        <dbReference type="EMBL" id="PIU71934.1"/>
    </source>
</evidence>
<dbReference type="NCBIfam" id="TIGR00035">
    <property type="entry name" value="asp_race"/>
    <property type="match status" value="1"/>
</dbReference>
<dbReference type="Gene3D" id="3.40.50.1860">
    <property type="match status" value="2"/>
</dbReference>
<dbReference type="PANTHER" id="PTHR21198:SF7">
    <property type="entry name" value="ASPARTATE-GLUTAMATE RACEMASE FAMILY"/>
    <property type="match status" value="1"/>
</dbReference>
<comment type="similarity">
    <text evidence="1">Belongs to the aspartate/glutamate racemases family.</text>
</comment>
<protein>
    <recommendedName>
        <fullName evidence="5">Aspartate racemase</fullName>
    </recommendedName>
</protein>
<proteinExistence type="inferred from homology"/>
<dbReference type="InterPro" id="IPR033134">
    <property type="entry name" value="Asp/Glu_racemase_AS_2"/>
</dbReference>
<dbReference type="InterPro" id="IPR001920">
    <property type="entry name" value="Asp/Glu_race"/>
</dbReference>
<comment type="caution">
    <text evidence="3">The sequence shown here is derived from an EMBL/GenBank/DDBJ whole genome shotgun (WGS) entry which is preliminary data.</text>
</comment>
<organism evidence="3 4">
    <name type="scientific">Candidatus Woesebacteria bacterium CG06_land_8_20_14_3_00_39_27</name>
    <dbReference type="NCBI Taxonomy" id="1975057"/>
    <lineage>
        <taxon>Bacteria</taxon>
        <taxon>Candidatus Woeseibacteriota</taxon>
    </lineage>
</organism>
<dbReference type="AlphaFoldDB" id="A0A2M7AQK0"/>
<dbReference type="PANTHER" id="PTHR21198">
    <property type="entry name" value="GLUTAMATE RACEMASE"/>
    <property type="match status" value="1"/>
</dbReference>
<dbReference type="Pfam" id="PF01177">
    <property type="entry name" value="Asp_Glu_race"/>
    <property type="match status" value="1"/>
</dbReference>
<dbReference type="Proteomes" id="UP000230972">
    <property type="component" value="Unassembled WGS sequence"/>
</dbReference>
<evidence type="ECO:0000256" key="1">
    <source>
        <dbReference type="ARBA" id="ARBA00007847"/>
    </source>
</evidence>
<dbReference type="SUPFAM" id="SSF53681">
    <property type="entry name" value="Aspartate/glutamate racemase"/>
    <property type="match status" value="2"/>
</dbReference>
<dbReference type="GO" id="GO:0047661">
    <property type="term" value="F:amino-acid racemase activity"/>
    <property type="evidence" value="ECO:0007669"/>
    <property type="project" value="InterPro"/>
</dbReference>